<name>A0ABR9ZXK0_9FIRM</name>
<keyword evidence="2" id="KW-1185">Reference proteome</keyword>
<dbReference type="PANTHER" id="PTHR10443">
    <property type="entry name" value="MICROSOMAL DIPEPTIDASE"/>
    <property type="match status" value="1"/>
</dbReference>
<evidence type="ECO:0000313" key="1">
    <source>
        <dbReference type="EMBL" id="MBF4695186.1"/>
    </source>
</evidence>
<dbReference type="Proteomes" id="UP000614200">
    <property type="component" value="Unassembled WGS sequence"/>
</dbReference>
<dbReference type="InterPro" id="IPR032466">
    <property type="entry name" value="Metal_Hydrolase"/>
</dbReference>
<evidence type="ECO:0000313" key="2">
    <source>
        <dbReference type="Proteomes" id="UP000614200"/>
    </source>
</evidence>
<dbReference type="EMBL" id="JADKNH010000013">
    <property type="protein sequence ID" value="MBF4695186.1"/>
    <property type="molecule type" value="Genomic_DNA"/>
</dbReference>
<dbReference type="Gene3D" id="3.20.20.140">
    <property type="entry name" value="Metal-dependent hydrolases"/>
    <property type="match status" value="1"/>
</dbReference>
<accession>A0ABR9ZXK0</accession>
<proteinExistence type="predicted"/>
<sequence>MRVFDAHEDIWTHVAQKRLAGETHVFETYHLENHLKGNVKSGIFVIWIDPPFTENPVERLKVIVKAMKAEIKESREILQIVKSYEDYEQALERDVIGAVIGLEGLSYMNESLSLLDELYAIGARHASLTWNEENILATGIKGSADRGLTALGKQAIKKMENLKMIVDVSHANERTFWDIMGKCSRPVIASHSNAKTLWDHPRNLTDSQLKAIKETGGVVGVNSYPAFVSKDRSLEGLANQVDYLVSKIGIEHVGCGFDFCDYLDWDKEDKTKNVASLDVLNGLESTLKVPALFSKLKSMGYSEQSLAQIAHGNFERLLKNL</sequence>
<dbReference type="Pfam" id="PF01244">
    <property type="entry name" value="Peptidase_M19"/>
    <property type="match status" value="1"/>
</dbReference>
<dbReference type="PROSITE" id="PS51365">
    <property type="entry name" value="RENAL_DIPEPTIDASE_2"/>
    <property type="match status" value="1"/>
</dbReference>
<dbReference type="InterPro" id="IPR008257">
    <property type="entry name" value="Pept_M19"/>
</dbReference>
<dbReference type="RefSeq" id="WP_194703429.1">
    <property type="nucleotide sequence ID" value="NZ_JADKNH010000013.1"/>
</dbReference>
<dbReference type="PANTHER" id="PTHR10443:SF12">
    <property type="entry name" value="DIPEPTIDASE"/>
    <property type="match status" value="1"/>
</dbReference>
<protein>
    <submittedName>
        <fullName evidence="1">Membrane dipeptidase</fullName>
    </submittedName>
</protein>
<dbReference type="SUPFAM" id="SSF51556">
    <property type="entry name" value="Metallo-dependent hydrolases"/>
    <property type="match status" value="1"/>
</dbReference>
<organism evidence="1 2">
    <name type="scientific">Fusibacter ferrireducens</name>
    <dbReference type="NCBI Taxonomy" id="2785058"/>
    <lineage>
        <taxon>Bacteria</taxon>
        <taxon>Bacillati</taxon>
        <taxon>Bacillota</taxon>
        <taxon>Clostridia</taxon>
        <taxon>Eubacteriales</taxon>
        <taxon>Eubacteriales Family XII. Incertae Sedis</taxon>
        <taxon>Fusibacter</taxon>
    </lineage>
</organism>
<reference evidence="1 2" key="1">
    <citation type="submission" date="2020-11" db="EMBL/GenBank/DDBJ databases">
        <title>Fusibacter basophilias sp. nov.</title>
        <authorList>
            <person name="Qiu D."/>
        </authorList>
    </citation>
    <scope>NUCLEOTIDE SEQUENCE [LARGE SCALE GENOMIC DNA]</scope>
    <source>
        <strain evidence="1 2">Q10-2</strain>
    </source>
</reference>
<comment type="caution">
    <text evidence="1">The sequence shown here is derived from an EMBL/GenBank/DDBJ whole genome shotgun (WGS) entry which is preliminary data.</text>
</comment>
<gene>
    <name evidence="1" type="ORF">ISU02_18965</name>
</gene>